<dbReference type="InterPro" id="IPR010982">
    <property type="entry name" value="Lambda_DNA-bd_dom_sf"/>
</dbReference>
<dbReference type="InterPro" id="IPR001387">
    <property type="entry name" value="Cro/C1-type_HTH"/>
</dbReference>
<gene>
    <name evidence="2" type="ORF">PCC79_16400</name>
</gene>
<dbReference type="PROSITE" id="PS50943">
    <property type="entry name" value="HTH_CROC1"/>
    <property type="match status" value="1"/>
</dbReference>
<name>A0ABZ3C6Z7_9ACTN</name>
<dbReference type="Gene3D" id="1.10.260.40">
    <property type="entry name" value="lambda repressor-like DNA-binding domains"/>
    <property type="match status" value="1"/>
</dbReference>
<dbReference type="SMART" id="SM00530">
    <property type="entry name" value="HTH_XRE"/>
    <property type="match status" value="1"/>
</dbReference>
<evidence type="ECO:0000313" key="3">
    <source>
        <dbReference type="Proteomes" id="UP001434337"/>
    </source>
</evidence>
<organism evidence="2 3">
    <name type="scientific">Propioniciclava soli</name>
    <dbReference type="NCBI Taxonomy" id="2775081"/>
    <lineage>
        <taxon>Bacteria</taxon>
        <taxon>Bacillati</taxon>
        <taxon>Actinomycetota</taxon>
        <taxon>Actinomycetes</taxon>
        <taxon>Propionibacteriales</taxon>
        <taxon>Propionibacteriaceae</taxon>
        <taxon>Propioniciclava</taxon>
    </lineage>
</organism>
<dbReference type="CDD" id="cd00093">
    <property type="entry name" value="HTH_XRE"/>
    <property type="match status" value="1"/>
</dbReference>
<dbReference type="Pfam" id="PF13560">
    <property type="entry name" value="HTH_31"/>
    <property type="match status" value="1"/>
</dbReference>
<evidence type="ECO:0000313" key="2">
    <source>
        <dbReference type="EMBL" id="WZW98448.1"/>
    </source>
</evidence>
<sequence length="100" mass="10533">MVKRPTPFATKRAGDSLGANLAAWRRLLGLPASVIAEHAGISVSTLSRLENGDTGVGLATFLNVANALGIRDAVVQATDPFETDLGRARAELALPKLVRR</sequence>
<proteinExistence type="predicted"/>
<dbReference type="EMBL" id="CP115965">
    <property type="protein sequence ID" value="WZW98448.1"/>
    <property type="molecule type" value="Genomic_DNA"/>
</dbReference>
<dbReference type="SUPFAM" id="SSF47413">
    <property type="entry name" value="lambda repressor-like DNA-binding domains"/>
    <property type="match status" value="1"/>
</dbReference>
<feature type="domain" description="HTH cro/C1-type" evidence="1">
    <location>
        <begin position="21"/>
        <end position="75"/>
    </location>
</feature>
<dbReference type="RefSeq" id="WP_342372484.1">
    <property type="nucleotide sequence ID" value="NZ_CP115965.1"/>
</dbReference>
<keyword evidence="3" id="KW-1185">Reference proteome</keyword>
<accession>A0ABZ3C6Z7</accession>
<reference evidence="2 3" key="1">
    <citation type="journal article" date="2023" name="Environ Microbiome">
        <title>A coral-associated actinobacterium mitigates coral bleaching under heat stress.</title>
        <authorList>
            <person name="Li J."/>
            <person name="Zou Y."/>
            <person name="Li Q."/>
            <person name="Zhang J."/>
            <person name="Bourne D.G."/>
            <person name="Lyu Y."/>
            <person name="Liu C."/>
            <person name="Zhang S."/>
        </authorList>
    </citation>
    <scope>NUCLEOTIDE SEQUENCE [LARGE SCALE GENOMIC DNA]</scope>
    <source>
        <strain evidence="2 3">SCSIO 13291</strain>
    </source>
</reference>
<protein>
    <submittedName>
        <fullName evidence="2">Helix-turn-helix transcriptional regulator</fullName>
    </submittedName>
</protein>
<evidence type="ECO:0000259" key="1">
    <source>
        <dbReference type="PROSITE" id="PS50943"/>
    </source>
</evidence>
<dbReference type="Proteomes" id="UP001434337">
    <property type="component" value="Chromosome"/>
</dbReference>